<reference evidence="7 8" key="1">
    <citation type="submission" date="2020-11" db="EMBL/GenBank/DDBJ databases">
        <authorList>
            <person name="Wallbank WR R."/>
            <person name="Pardo Diaz C."/>
            <person name="Kozak K."/>
            <person name="Martin S."/>
            <person name="Jiggins C."/>
            <person name="Moest M."/>
            <person name="Warren A I."/>
            <person name="Generalovic N T."/>
            <person name="Byers J.R.P. K."/>
            <person name="Montejo-Kovacevich G."/>
            <person name="Yen C E."/>
        </authorList>
    </citation>
    <scope>NUCLEOTIDE SEQUENCE [LARGE SCALE GENOMIC DNA]</scope>
</reference>
<dbReference type="PANTHER" id="PTHR46455">
    <property type="entry name" value="SET AND MYND DOMAIN CONTAINING, ARTHROPOD-SPECIFIC, MEMBER 4, ISOFORM A"/>
    <property type="match status" value="1"/>
</dbReference>
<dbReference type="SUPFAM" id="SSF82199">
    <property type="entry name" value="SET domain"/>
    <property type="match status" value="1"/>
</dbReference>
<dbReference type="Pfam" id="PF00856">
    <property type="entry name" value="SET"/>
    <property type="match status" value="1"/>
</dbReference>
<dbReference type="GO" id="GO:0008757">
    <property type="term" value="F:S-adenosylmethionine-dependent methyltransferase activity"/>
    <property type="evidence" value="ECO:0007669"/>
    <property type="project" value="UniProtKB-ARBA"/>
</dbReference>
<dbReference type="Proteomes" id="UP000594454">
    <property type="component" value="Chromosome 4"/>
</dbReference>
<dbReference type="Gene3D" id="1.10.220.160">
    <property type="match status" value="1"/>
</dbReference>
<protein>
    <recommendedName>
        <fullName evidence="9">Protein msta</fullName>
    </recommendedName>
</protein>
<evidence type="ECO:0000313" key="8">
    <source>
        <dbReference type="Proteomes" id="UP000594454"/>
    </source>
</evidence>
<evidence type="ECO:0000259" key="5">
    <source>
        <dbReference type="PROSITE" id="PS50280"/>
    </source>
</evidence>
<dbReference type="GO" id="GO:0008170">
    <property type="term" value="F:N-methyltransferase activity"/>
    <property type="evidence" value="ECO:0007669"/>
    <property type="project" value="UniProtKB-ARBA"/>
</dbReference>
<keyword evidence="1" id="KW-0479">Metal-binding</keyword>
<evidence type="ECO:0000256" key="4">
    <source>
        <dbReference type="PROSITE-ProRule" id="PRU00134"/>
    </source>
</evidence>
<proteinExistence type="predicted"/>
<keyword evidence="3" id="KW-0862">Zinc</keyword>
<organism evidence="7 8">
    <name type="scientific">Hermetia illucens</name>
    <name type="common">Black soldier fly</name>
    <dbReference type="NCBI Taxonomy" id="343691"/>
    <lineage>
        <taxon>Eukaryota</taxon>
        <taxon>Metazoa</taxon>
        <taxon>Ecdysozoa</taxon>
        <taxon>Arthropoda</taxon>
        <taxon>Hexapoda</taxon>
        <taxon>Insecta</taxon>
        <taxon>Pterygota</taxon>
        <taxon>Neoptera</taxon>
        <taxon>Endopterygota</taxon>
        <taxon>Diptera</taxon>
        <taxon>Brachycera</taxon>
        <taxon>Stratiomyomorpha</taxon>
        <taxon>Stratiomyidae</taxon>
        <taxon>Hermetiinae</taxon>
        <taxon>Hermetia</taxon>
    </lineage>
</organism>
<dbReference type="AlphaFoldDB" id="A0A7R8UWZ6"/>
<keyword evidence="2 4" id="KW-0863">Zinc-finger</keyword>
<feature type="domain" description="MYND-type" evidence="6">
    <location>
        <begin position="9"/>
        <end position="45"/>
    </location>
</feature>
<dbReference type="InterPro" id="IPR001214">
    <property type="entry name" value="SET_dom"/>
</dbReference>
<evidence type="ECO:0000256" key="1">
    <source>
        <dbReference type="ARBA" id="ARBA00022723"/>
    </source>
</evidence>
<name>A0A7R8UWZ6_HERIL</name>
<dbReference type="InParanoid" id="A0A7R8UWZ6"/>
<dbReference type="GO" id="GO:0008270">
    <property type="term" value="F:zinc ion binding"/>
    <property type="evidence" value="ECO:0007669"/>
    <property type="project" value="UniProtKB-KW"/>
</dbReference>
<gene>
    <name evidence="7" type="ORF">HERILL_LOCUS10748</name>
</gene>
<dbReference type="PROSITE" id="PS50865">
    <property type="entry name" value="ZF_MYND_2"/>
    <property type="match status" value="1"/>
</dbReference>
<accession>A0A7R8UWZ6</accession>
<evidence type="ECO:0008006" key="9">
    <source>
        <dbReference type="Google" id="ProtNLM"/>
    </source>
</evidence>
<dbReference type="InterPro" id="IPR053010">
    <property type="entry name" value="SET_SmydA-8"/>
</dbReference>
<dbReference type="CDD" id="cd20071">
    <property type="entry name" value="SET_SMYD"/>
    <property type="match status" value="1"/>
</dbReference>
<evidence type="ECO:0000256" key="2">
    <source>
        <dbReference type="ARBA" id="ARBA00022771"/>
    </source>
</evidence>
<sequence length="564" mass="64400">MEDDKCGKCAICGVKASQTCSACKSVQYCGAEHQKKHWKIHKLECRPFCIARDEELGRYLMATRDIAANTVIFTENPLVVGPKWFLNEKEEYSPIVPCVGCFAPCRVGTYTCANCHWPACSDSCPGLENSKLHGLECPILCLGVRSINPTDIKALMDYYRTDTLVVLKSLMLQRKMPKKWQELIDMQSHENERIGSELQKDAEERIVSYLMKNFLEPLKALEVKSNKKILEHCDAKILHKICGIIETNYMCINLLNGMELSSLFTTACMMEHSCLPNCYFSFDHYNGFKISVTAGRDIKKGEHLQIMYSNMLWGTQMRQEHLALTKHFLCRCERCRDPTELGTYFSGLRCIGPESSTCSGIQLPEDPLAEKTDWVCNKCPMRINSEEVRYLNTQMGEEVEVLLASKPTIDQIEALIEKLSRFLHRNHYHLFNLKHCLIQMYGTQSGYLLEDLSEKQLLEKIKTSEELLDVCDKLDPHTVRLSLYVAIILNEMQSATVEYNKRQSKKSKDVEKDKIGAELQKASEWLTRAKRVLQKELDTLQGSKLNDALNKSIESVGKLIAETV</sequence>
<dbReference type="OrthoDB" id="3174329at2759"/>
<evidence type="ECO:0000256" key="3">
    <source>
        <dbReference type="ARBA" id="ARBA00022833"/>
    </source>
</evidence>
<dbReference type="EMBL" id="LR899012">
    <property type="protein sequence ID" value="CAD7088091.1"/>
    <property type="molecule type" value="Genomic_DNA"/>
</dbReference>
<dbReference type="SUPFAM" id="SSF144232">
    <property type="entry name" value="HIT/MYND zinc finger-like"/>
    <property type="match status" value="1"/>
</dbReference>
<dbReference type="GO" id="GO:0008276">
    <property type="term" value="F:protein methyltransferase activity"/>
    <property type="evidence" value="ECO:0007669"/>
    <property type="project" value="UniProtKB-ARBA"/>
</dbReference>
<dbReference type="Gene3D" id="2.170.270.10">
    <property type="entry name" value="SET domain"/>
    <property type="match status" value="1"/>
</dbReference>
<dbReference type="PANTHER" id="PTHR46455:SF2">
    <property type="entry name" value="AT24727P"/>
    <property type="match status" value="1"/>
</dbReference>
<dbReference type="FunFam" id="1.10.220.160:FF:000010">
    <property type="entry name" value="Uncharacterized protein, isoform A"/>
    <property type="match status" value="1"/>
</dbReference>
<dbReference type="Pfam" id="PF01753">
    <property type="entry name" value="zf-MYND"/>
    <property type="match status" value="1"/>
</dbReference>
<keyword evidence="8" id="KW-1185">Reference proteome</keyword>
<evidence type="ECO:0000259" key="6">
    <source>
        <dbReference type="PROSITE" id="PS50865"/>
    </source>
</evidence>
<evidence type="ECO:0000313" key="7">
    <source>
        <dbReference type="EMBL" id="CAD7088091.1"/>
    </source>
</evidence>
<dbReference type="OMA" id="MYTHALW"/>
<dbReference type="InterPro" id="IPR002893">
    <property type="entry name" value="Znf_MYND"/>
</dbReference>
<dbReference type="Gene3D" id="6.10.140.2220">
    <property type="match status" value="2"/>
</dbReference>
<dbReference type="PROSITE" id="PS50280">
    <property type="entry name" value="SET"/>
    <property type="match status" value="1"/>
</dbReference>
<dbReference type="InterPro" id="IPR046341">
    <property type="entry name" value="SET_dom_sf"/>
</dbReference>
<dbReference type="SMART" id="SM00317">
    <property type="entry name" value="SET"/>
    <property type="match status" value="1"/>
</dbReference>
<feature type="domain" description="SET" evidence="5">
    <location>
        <begin position="46"/>
        <end position="309"/>
    </location>
</feature>